<evidence type="ECO:0000313" key="8">
    <source>
        <dbReference type="Proteomes" id="UP000318582"/>
    </source>
</evidence>
<dbReference type="PANTHER" id="PTHR12542">
    <property type="entry name" value="EXOCYST COMPLEX PROTEIN EXO70"/>
    <property type="match status" value="1"/>
</dbReference>
<dbReference type="GO" id="GO:0005546">
    <property type="term" value="F:phosphatidylinositol-4,5-bisphosphate binding"/>
    <property type="evidence" value="ECO:0007669"/>
    <property type="project" value="InterPro"/>
</dbReference>
<comment type="function">
    <text evidence="4">Involved in the secretory pathway as part of the exocyst complex which tethers secretory vesicles to the sites of exocytosis. Also plays a role in the assembly of the exocyst.</text>
</comment>
<dbReference type="Pfam" id="PF20669">
    <property type="entry name" value="Exo70_N"/>
    <property type="match status" value="1"/>
</dbReference>
<dbReference type="Proteomes" id="UP000318582">
    <property type="component" value="Unassembled WGS sequence"/>
</dbReference>
<dbReference type="STRING" id="109895.A0A507DRR9"/>
<evidence type="ECO:0000256" key="2">
    <source>
        <dbReference type="ARBA" id="ARBA00022448"/>
    </source>
</evidence>
<dbReference type="EMBL" id="QEAQ01000180">
    <property type="protein sequence ID" value="TPX53942.1"/>
    <property type="molecule type" value="Genomic_DNA"/>
</dbReference>
<dbReference type="GO" id="GO:0015031">
    <property type="term" value="P:protein transport"/>
    <property type="evidence" value="ECO:0007669"/>
    <property type="project" value="UniProtKB-KW"/>
</dbReference>
<proteinExistence type="inferred from homology"/>
<comment type="caution">
    <text evidence="7">The sequence shown here is derived from an EMBL/GenBank/DDBJ whole genome shotgun (WGS) entry which is preliminary data.</text>
</comment>
<feature type="domain" description="Exocyst complex subunit Exo70 C-terminal" evidence="6">
    <location>
        <begin position="278"/>
        <end position="630"/>
    </location>
</feature>
<evidence type="ECO:0000256" key="1">
    <source>
        <dbReference type="ARBA" id="ARBA00006756"/>
    </source>
</evidence>
<dbReference type="GO" id="GO:0005935">
    <property type="term" value="C:cellular bud neck"/>
    <property type="evidence" value="ECO:0007669"/>
    <property type="project" value="UniProtKB-SubCell"/>
</dbReference>
<dbReference type="GO" id="GO:0000145">
    <property type="term" value="C:exocyst"/>
    <property type="evidence" value="ECO:0007669"/>
    <property type="project" value="InterPro"/>
</dbReference>
<dbReference type="InterPro" id="IPR016159">
    <property type="entry name" value="Cullin_repeat-like_dom_sf"/>
</dbReference>
<evidence type="ECO:0000256" key="4">
    <source>
        <dbReference type="RuleBase" id="RU365026"/>
    </source>
</evidence>
<organism evidence="7 8">
    <name type="scientific">Powellomyces hirtus</name>
    <dbReference type="NCBI Taxonomy" id="109895"/>
    <lineage>
        <taxon>Eukaryota</taxon>
        <taxon>Fungi</taxon>
        <taxon>Fungi incertae sedis</taxon>
        <taxon>Chytridiomycota</taxon>
        <taxon>Chytridiomycota incertae sedis</taxon>
        <taxon>Chytridiomycetes</taxon>
        <taxon>Spizellomycetales</taxon>
        <taxon>Powellomycetaceae</taxon>
        <taxon>Powellomyces</taxon>
    </lineage>
</organism>
<comment type="similarity">
    <text evidence="1 4">Belongs to the EXO70 family.</text>
</comment>
<evidence type="ECO:0000256" key="3">
    <source>
        <dbReference type="ARBA" id="ARBA00022483"/>
    </source>
</evidence>
<keyword evidence="5" id="KW-0175">Coiled coil</keyword>
<gene>
    <name evidence="7" type="ORF">PhCBS80983_g06107</name>
</gene>
<dbReference type="PANTHER" id="PTHR12542:SF41">
    <property type="entry name" value="EXOCYST COMPLEX COMPONENT 7"/>
    <property type="match status" value="1"/>
</dbReference>
<evidence type="ECO:0000259" key="6">
    <source>
        <dbReference type="Pfam" id="PF03081"/>
    </source>
</evidence>
<dbReference type="AlphaFoldDB" id="A0A507DRR9"/>
<feature type="coiled-coil region" evidence="5">
    <location>
        <begin position="7"/>
        <end position="34"/>
    </location>
</feature>
<keyword evidence="2 4" id="KW-0813">Transport</keyword>
<dbReference type="GO" id="GO:0006887">
    <property type="term" value="P:exocytosis"/>
    <property type="evidence" value="ECO:0007669"/>
    <property type="project" value="UniProtKB-KW"/>
</dbReference>
<accession>A0A507DRR9</accession>
<dbReference type="Gene3D" id="1.20.1280.170">
    <property type="entry name" value="Exocyst complex component Exo70"/>
    <property type="match status" value="1"/>
</dbReference>
<dbReference type="Pfam" id="PF03081">
    <property type="entry name" value="Exo70_C"/>
    <property type="match status" value="1"/>
</dbReference>
<evidence type="ECO:0000313" key="7">
    <source>
        <dbReference type="EMBL" id="TPX53942.1"/>
    </source>
</evidence>
<keyword evidence="4" id="KW-0653">Protein transport</keyword>
<dbReference type="InterPro" id="IPR046364">
    <property type="entry name" value="Exo70_C"/>
</dbReference>
<sequence length="638" mass="71123">MTSPHYVDAQLDRRRELERKLRQDTEDLEMLEDSLAKTNMLTQKIESMLSSFDFRLGKLETSILPIHRSTQKLTKLYDHIDGSLEQVQTVIDYFDIAMKEEAFLAKGPQEPDLTPFLKSVESLKEALVYLQRTKYKASERAINTLKYTLTKALGQLNNLFRKWLTAASVPIDTSSGNTGVYATQVPGAPVLSGSGLIIYSADIPHITVEPFSNLQRLSLELQTSSIGDLSFPPVYLKVYEEVRSTYLVKSLAALAAATRDQEQKGLQGRTAYVKDSSPMVAYAQWLLRLLKAERGLTGKLLPKANGLTSFQATITPAVDVFVQLGEFMCTRVKKNVSKREYGDVFMLIDVVESLTDGIKEYDGTIAFAGSKGAEINEIASNCKAVVVQAFGQFYEDIKNDIGKSGALSMDGTVHELTSTTLNTLRRLVEYRSAIDRIISDGANPMGATAFATVATDILTSLSLSLEAKAKTYKKSTLSAIFTLNNFSYILKHVRASGLAEIVGQSEVARLERAAAKGRQGYRDSWTPVIESVGDKGAAIPPGTKNLTNSQRALIKDQFKKFNDELDETTRTQKTYSVPDPDLRATLIKDIKAIVCPFYKMFYDRHIELEFTKNPGKYVRYTPRTLEAHIDRFFEPFSL</sequence>
<dbReference type="InterPro" id="IPR004140">
    <property type="entry name" value="Exo70"/>
</dbReference>
<dbReference type="SUPFAM" id="SSF74788">
    <property type="entry name" value="Cullin repeat-like"/>
    <property type="match status" value="1"/>
</dbReference>
<evidence type="ECO:0000256" key="5">
    <source>
        <dbReference type="SAM" id="Coils"/>
    </source>
</evidence>
<keyword evidence="3 4" id="KW-0268">Exocytosis</keyword>
<name>A0A507DRR9_9FUNG</name>
<reference evidence="7 8" key="1">
    <citation type="journal article" date="2019" name="Sci. Rep.">
        <title>Comparative genomics of chytrid fungi reveal insights into the obligate biotrophic and pathogenic lifestyle of Synchytrium endobioticum.</title>
        <authorList>
            <person name="van de Vossenberg B.T.L.H."/>
            <person name="Warris S."/>
            <person name="Nguyen H.D.T."/>
            <person name="van Gent-Pelzer M.P.E."/>
            <person name="Joly D.L."/>
            <person name="van de Geest H.C."/>
            <person name="Bonants P.J.M."/>
            <person name="Smith D.S."/>
            <person name="Levesque C.A."/>
            <person name="van der Lee T.A.J."/>
        </authorList>
    </citation>
    <scope>NUCLEOTIDE SEQUENCE [LARGE SCALE GENOMIC DNA]</scope>
    <source>
        <strain evidence="7 8">CBS 809.83</strain>
    </source>
</reference>
<keyword evidence="8" id="KW-1185">Reference proteome</keyword>
<comment type="subcellular location">
    <subcellularLocation>
        <location evidence="4">Bud</location>
    </subcellularLocation>
    <subcellularLocation>
        <location evidence="4">Bud neck</location>
    </subcellularLocation>
</comment>
<protein>
    <recommendedName>
        <fullName evidence="4">Exocyst complex protein EXO70</fullName>
    </recommendedName>
</protein>